<dbReference type="Proteomes" id="UP001287356">
    <property type="component" value="Unassembled WGS sequence"/>
</dbReference>
<evidence type="ECO:0000313" key="1">
    <source>
        <dbReference type="EMBL" id="KAK3365064.1"/>
    </source>
</evidence>
<name>A0AAE0JVH0_9PEZI</name>
<gene>
    <name evidence="1" type="ORF">B0T24DRAFT_652230</name>
</gene>
<keyword evidence="2" id="KW-1185">Reference proteome</keyword>
<dbReference type="AlphaFoldDB" id="A0AAE0JVH0"/>
<dbReference type="PANTHER" id="PTHR21310">
    <property type="entry name" value="AMINOGLYCOSIDE PHOSPHOTRANSFERASE-RELATED-RELATED"/>
    <property type="match status" value="1"/>
</dbReference>
<reference evidence="1" key="1">
    <citation type="journal article" date="2023" name="Mol. Phylogenet. Evol.">
        <title>Genome-scale phylogeny and comparative genomics of the fungal order Sordariales.</title>
        <authorList>
            <person name="Hensen N."/>
            <person name="Bonometti L."/>
            <person name="Westerberg I."/>
            <person name="Brannstrom I.O."/>
            <person name="Guillou S."/>
            <person name="Cros-Aarteil S."/>
            <person name="Calhoun S."/>
            <person name="Haridas S."/>
            <person name="Kuo A."/>
            <person name="Mondo S."/>
            <person name="Pangilinan J."/>
            <person name="Riley R."/>
            <person name="LaButti K."/>
            <person name="Andreopoulos B."/>
            <person name="Lipzen A."/>
            <person name="Chen C."/>
            <person name="Yan M."/>
            <person name="Daum C."/>
            <person name="Ng V."/>
            <person name="Clum A."/>
            <person name="Steindorff A."/>
            <person name="Ohm R.A."/>
            <person name="Martin F."/>
            <person name="Silar P."/>
            <person name="Natvig D.O."/>
            <person name="Lalanne C."/>
            <person name="Gautier V."/>
            <person name="Ament-Velasquez S.L."/>
            <person name="Kruys A."/>
            <person name="Hutchinson M.I."/>
            <person name="Powell A.J."/>
            <person name="Barry K."/>
            <person name="Miller A.N."/>
            <person name="Grigoriev I.V."/>
            <person name="Debuchy R."/>
            <person name="Gladieux P."/>
            <person name="Hiltunen Thoren M."/>
            <person name="Johannesson H."/>
        </authorList>
    </citation>
    <scope>NUCLEOTIDE SEQUENCE</scope>
    <source>
        <strain evidence="1">CBS 958.72</strain>
    </source>
</reference>
<dbReference type="SUPFAM" id="SSF56112">
    <property type="entry name" value="Protein kinase-like (PK-like)"/>
    <property type="match status" value="1"/>
</dbReference>
<comment type="caution">
    <text evidence="1">The sequence shown here is derived from an EMBL/GenBank/DDBJ whole genome shotgun (WGS) entry which is preliminary data.</text>
</comment>
<dbReference type="PANTHER" id="PTHR21310:SF37">
    <property type="entry name" value="AMINOGLYCOSIDE PHOSPHOTRANSFERASE DOMAIN-CONTAINING PROTEIN"/>
    <property type="match status" value="1"/>
</dbReference>
<dbReference type="InterPro" id="IPR011009">
    <property type="entry name" value="Kinase-like_dom_sf"/>
</dbReference>
<organism evidence="1 2">
    <name type="scientific">Lasiosphaeria ovina</name>
    <dbReference type="NCBI Taxonomy" id="92902"/>
    <lineage>
        <taxon>Eukaryota</taxon>
        <taxon>Fungi</taxon>
        <taxon>Dikarya</taxon>
        <taxon>Ascomycota</taxon>
        <taxon>Pezizomycotina</taxon>
        <taxon>Sordariomycetes</taxon>
        <taxon>Sordariomycetidae</taxon>
        <taxon>Sordariales</taxon>
        <taxon>Lasiosphaeriaceae</taxon>
        <taxon>Lasiosphaeria</taxon>
    </lineage>
</organism>
<evidence type="ECO:0000313" key="2">
    <source>
        <dbReference type="Proteomes" id="UP001287356"/>
    </source>
</evidence>
<proteinExistence type="predicted"/>
<reference evidence="1" key="2">
    <citation type="submission" date="2023-06" db="EMBL/GenBank/DDBJ databases">
        <authorList>
            <consortium name="Lawrence Berkeley National Laboratory"/>
            <person name="Haridas S."/>
            <person name="Hensen N."/>
            <person name="Bonometti L."/>
            <person name="Westerberg I."/>
            <person name="Brannstrom I.O."/>
            <person name="Guillou S."/>
            <person name="Cros-Aarteil S."/>
            <person name="Calhoun S."/>
            <person name="Kuo A."/>
            <person name="Mondo S."/>
            <person name="Pangilinan J."/>
            <person name="Riley R."/>
            <person name="Labutti K."/>
            <person name="Andreopoulos B."/>
            <person name="Lipzen A."/>
            <person name="Chen C."/>
            <person name="Yanf M."/>
            <person name="Daum C."/>
            <person name="Ng V."/>
            <person name="Clum A."/>
            <person name="Steindorff A."/>
            <person name="Ohm R."/>
            <person name="Martin F."/>
            <person name="Silar P."/>
            <person name="Natvig D."/>
            <person name="Lalanne C."/>
            <person name="Gautier V."/>
            <person name="Ament-Velasquez S.L."/>
            <person name="Kruys A."/>
            <person name="Hutchinson M.I."/>
            <person name="Powell A.J."/>
            <person name="Barry K."/>
            <person name="Miller A.N."/>
            <person name="Grigoriev I.V."/>
            <person name="Debuchy R."/>
            <person name="Gladieux P."/>
            <person name="Thoren M.H."/>
            <person name="Johannesson H."/>
        </authorList>
    </citation>
    <scope>NUCLEOTIDE SEQUENCE</scope>
    <source>
        <strain evidence="1">CBS 958.72</strain>
    </source>
</reference>
<dbReference type="EMBL" id="JAULSN010000009">
    <property type="protein sequence ID" value="KAK3365064.1"/>
    <property type="molecule type" value="Genomic_DNA"/>
</dbReference>
<accession>A0AAE0JVH0</accession>
<protein>
    <submittedName>
        <fullName evidence="1">Uncharacterized protein</fullName>
    </submittedName>
</protein>
<dbReference type="InterPro" id="IPR051678">
    <property type="entry name" value="AGP_Transferase"/>
</dbReference>
<sequence>MEVKALSFIREGTSIPVPNVQAWGPAASNPLGLGPFIIRDFIDGVSLSDILEEPNAERPTRLMREDISNDDIEAVYRQLANFLLQLFELDIDRIGSLPSDRTGSNLSTSRTQLLVPKSSIPNLINANYDHGKVKLICDKLGLADLIVRSKEDLAVVGVVDLKWLYIGPAQLFGSAPCVWDYDNGEPPKVAVRYFRYLEIFQTCPGGRRGENARVRGEGA</sequence>